<gene>
    <name evidence="1" type="ORF">SAMCFNEI73_Ch2644</name>
</gene>
<accession>A0A1L3LP96</accession>
<evidence type="ECO:0000313" key="1">
    <source>
        <dbReference type="EMBL" id="APG91920.1"/>
    </source>
</evidence>
<dbReference type="KEGG" id="same:SAMCFNEI73_Ch2644"/>
<dbReference type="AlphaFoldDB" id="A0A1L3LP96"/>
<dbReference type="EMBL" id="CP013107">
    <property type="protein sequence ID" value="APG91920.1"/>
    <property type="molecule type" value="Genomic_DNA"/>
</dbReference>
<reference evidence="1 2" key="1">
    <citation type="submission" date="2015-10" db="EMBL/GenBank/DDBJ databases">
        <title>Genomic differences between typical nodule nitrogen-fixing rhizobial strains and those coming from bean seeds.</title>
        <authorList>
            <person name="Peralta H."/>
            <person name="Aguilar-Vera A."/>
            <person name="Diaz R."/>
            <person name="Mora Y."/>
            <person name="Martinez-Batallar G."/>
            <person name="Salazar E."/>
            <person name="Vargas-Lagunas C."/>
            <person name="Encarnacion S."/>
            <person name="Girard L."/>
            <person name="Mora J."/>
        </authorList>
    </citation>
    <scope>NUCLEOTIDE SEQUENCE [LARGE SCALE GENOMIC DNA]</scope>
    <source>
        <strain evidence="1 2">CFNEI 73</strain>
    </source>
</reference>
<keyword evidence="2" id="KW-1185">Reference proteome</keyword>
<organism evidence="1 2">
    <name type="scientific">Sinorhizobium americanum</name>
    <dbReference type="NCBI Taxonomy" id="194963"/>
    <lineage>
        <taxon>Bacteria</taxon>
        <taxon>Pseudomonadati</taxon>
        <taxon>Pseudomonadota</taxon>
        <taxon>Alphaproteobacteria</taxon>
        <taxon>Hyphomicrobiales</taxon>
        <taxon>Rhizobiaceae</taxon>
        <taxon>Sinorhizobium/Ensifer group</taxon>
        <taxon>Sinorhizobium</taxon>
    </lineage>
</organism>
<sequence length="44" mass="4894">MRIVPTVWLELGAAGGRKADRRASFHFSPESIGRFPYADMKSSP</sequence>
<evidence type="ECO:0000313" key="2">
    <source>
        <dbReference type="Proteomes" id="UP000182306"/>
    </source>
</evidence>
<name>A0A1L3LP96_9HYPH</name>
<proteinExistence type="predicted"/>
<protein>
    <submittedName>
        <fullName evidence="1">Uncharacterized protein</fullName>
    </submittedName>
</protein>
<dbReference type="Proteomes" id="UP000182306">
    <property type="component" value="Chromosome"/>
</dbReference>